<organism evidence="3 6">
    <name type="scientific">Frederiksenia canicola</name>
    <dbReference type="NCBI Taxonomy" id="123824"/>
    <lineage>
        <taxon>Bacteria</taxon>
        <taxon>Pseudomonadati</taxon>
        <taxon>Pseudomonadota</taxon>
        <taxon>Gammaproteobacteria</taxon>
        <taxon>Pasteurellales</taxon>
        <taxon>Pasteurellaceae</taxon>
        <taxon>Frederiksenia</taxon>
    </lineage>
</organism>
<dbReference type="AlphaFoldDB" id="A0AAE6X4X5"/>
<reference evidence="4 5" key="2">
    <citation type="submission" date="2018-11" db="EMBL/GenBank/DDBJ databases">
        <title>Genomic Encyclopedia of Type Strains, Phase IV (KMG-IV): sequencing the most valuable type-strain genomes for metagenomic binning, comparative biology and taxonomic classification.</title>
        <authorList>
            <person name="Goeker M."/>
        </authorList>
    </citation>
    <scope>NUCLEOTIDE SEQUENCE [LARGE SCALE GENOMIC DNA]</scope>
    <source>
        <strain evidence="4 5">DSM 25797</strain>
    </source>
</reference>
<evidence type="ECO:0000313" key="4">
    <source>
        <dbReference type="EMBL" id="RPE93801.1"/>
    </source>
</evidence>
<feature type="signal peptide" evidence="2">
    <location>
        <begin position="1"/>
        <end position="19"/>
    </location>
</feature>
<name>A0AAE6X4X5_9PAST</name>
<reference evidence="3 6" key="1">
    <citation type="submission" date="2016-03" db="EMBL/GenBank/DDBJ databases">
        <authorList>
            <person name="Hansen M.J."/>
            <person name="Bojesen A.M."/>
            <person name="Planet P."/>
        </authorList>
    </citation>
    <scope>NUCLEOTIDE SEQUENCE [LARGE SCALE GENOMIC DNA]</scope>
    <source>
        <strain evidence="3 6">HPA 21</strain>
    </source>
</reference>
<dbReference type="InterPro" id="IPR005220">
    <property type="entry name" value="CarO-like"/>
</dbReference>
<evidence type="ECO:0000313" key="6">
    <source>
        <dbReference type="Proteomes" id="UP000502287"/>
    </source>
</evidence>
<dbReference type="Proteomes" id="UP000276901">
    <property type="component" value="Unassembled WGS sequence"/>
</dbReference>
<sequence>MKKLFTLASLLALSSASVAGFQGNNTQQGGGFTSQGTMVSTVAQALEANDHAPAKLTGSITRQIDDDEFMFRDGTGEIKIDVDDNAWQGQNVGVNDRITLYGQVDKETIGANSVDVYRIQKH</sequence>
<evidence type="ECO:0000313" key="5">
    <source>
        <dbReference type="Proteomes" id="UP000276901"/>
    </source>
</evidence>
<keyword evidence="5" id="KW-1185">Reference proteome</keyword>
<evidence type="ECO:0000313" key="3">
    <source>
        <dbReference type="EMBL" id="QIM64257.1"/>
    </source>
</evidence>
<dbReference type="PANTHER" id="PTHR36571">
    <property type="entry name" value="PROTEIN YGIW"/>
    <property type="match status" value="1"/>
</dbReference>
<dbReference type="Pfam" id="PF04076">
    <property type="entry name" value="BOF"/>
    <property type="match status" value="1"/>
</dbReference>
<dbReference type="KEGG" id="fcl:A4G17_01705"/>
<keyword evidence="1 2" id="KW-0732">Signal</keyword>
<dbReference type="SUPFAM" id="SSF101756">
    <property type="entry name" value="Hypothetical protein YgiW"/>
    <property type="match status" value="1"/>
</dbReference>
<evidence type="ECO:0000256" key="2">
    <source>
        <dbReference type="SAM" id="SignalP"/>
    </source>
</evidence>
<protein>
    <submittedName>
        <fullName evidence="4">Uncharacterized protein (TIGR00156 family)</fullName>
    </submittedName>
</protein>
<dbReference type="InterPro" id="IPR036700">
    <property type="entry name" value="BOBF_sf"/>
</dbReference>
<gene>
    <name evidence="3" type="ORF">A4G17_01705</name>
    <name evidence="4" type="ORF">EDC49_1315</name>
</gene>
<feature type="chain" id="PRO_5042102783" evidence="2">
    <location>
        <begin position="20"/>
        <end position="122"/>
    </location>
</feature>
<accession>A0AAE6X4X5</accession>
<dbReference type="EMBL" id="CP015029">
    <property type="protein sequence ID" value="QIM64257.1"/>
    <property type="molecule type" value="Genomic_DNA"/>
</dbReference>
<dbReference type="Gene3D" id="2.40.50.200">
    <property type="entry name" value="Bacterial OB-fold"/>
    <property type="match status" value="1"/>
</dbReference>
<proteinExistence type="predicted"/>
<dbReference type="Proteomes" id="UP000502287">
    <property type="component" value="Chromosome"/>
</dbReference>
<dbReference type="RefSeq" id="WP_123956952.1">
    <property type="nucleotide sequence ID" value="NZ_CP015029.1"/>
</dbReference>
<evidence type="ECO:0000256" key="1">
    <source>
        <dbReference type="ARBA" id="ARBA00022729"/>
    </source>
</evidence>
<dbReference type="NCBIfam" id="NF033674">
    <property type="entry name" value="stress_OB_fold"/>
    <property type="match status" value="1"/>
</dbReference>
<dbReference type="PANTHER" id="PTHR36571:SF1">
    <property type="entry name" value="PROTEIN YGIW"/>
    <property type="match status" value="1"/>
</dbReference>
<dbReference type="EMBL" id="RKQT01000002">
    <property type="protein sequence ID" value="RPE93801.1"/>
    <property type="molecule type" value="Genomic_DNA"/>
</dbReference>